<evidence type="ECO:0000313" key="3">
    <source>
        <dbReference type="Proteomes" id="UP000271162"/>
    </source>
</evidence>
<dbReference type="AlphaFoldDB" id="A0A0N4XTJ3"/>
<dbReference type="Proteomes" id="UP000271162">
    <property type="component" value="Unassembled WGS sequence"/>
</dbReference>
<accession>A0A0N4XTJ3</accession>
<evidence type="ECO:0000256" key="1">
    <source>
        <dbReference type="SAM" id="MobiDB-lite"/>
    </source>
</evidence>
<protein>
    <submittedName>
        <fullName evidence="4">Transposase</fullName>
    </submittedName>
</protein>
<reference evidence="2 3" key="2">
    <citation type="submission" date="2018-11" db="EMBL/GenBank/DDBJ databases">
        <authorList>
            <consortium name="Pathogen Informatics"/>
        </authorList>
    </citation>
    <scope>NUCLEOTIDE SEQUENCE [LARGE SCALE GENOMIC DNA]</scope>
</reference>
<sequence>MKRSQNTGQPTKFITNNELMKGRHGTETAGGAMTKKPGNSDTSRREIGWALRLGTRLPEALRVVAVGFPAQPLTVAKQPAQLGYTMSV</sequence>
<organism evidence="4">
    <name type="scientific">Nippostrongylus brasiliensis</name>
    <name type="common">Rat hookworm</name>
    <dbReference type="NCBI Taxonomy" id="27835"/>
    <lineage>
        <taxon>Eukaryota</taxon>
        <taxon>Metazoa</taxon>
        <taxon>Ecdysozoa</taxon>
        <taxon>Nematoda</taxon>
        <taxon>Chromadorea</taxon>
        <taxon>Rhabditida</taxon>
        <taxon>Rhabditina</taxon>
        <taxon>Rhabditomorpha</taxon>
        <taxon>Strongyloidea</taxon>
        <taxon>Heligmosomidae</taxon>
        <taxon>Nippostrongylus</taxon>
    </lineage>
</organism>
<gene>
    <name evidence="2" type="ORF">NBR_LOCUS5932</name>
</gene>
<feature type="compositionally biased region" description="Polar residues" evidence="1">
    <location>
        <begin position="1"/>
        <end position="18"/>
    </location>
</feature>
<feature type="region of interest" description="Disordered" evidence="1">
    <location>
        <begin position="1"/>
        <end position="44"/>
    </location>
</feature>
<evidence type="ECO:0000313" key="2">
    <source>
        <dbReference type="EMBL" id="VDL69521.1"/>
    </source>
</evidence>
<proteinExistence type="predicted"/>
<dbReference type="EMBL" id="UYSL01019766">
    <property type="protein sequence ID" value="VDL69521.1"/>
    <property type="molecule type" value="Genomic_DNA"/>
</dbReference>
<dbReference type="WBParaSite" id="NBR_0000593101-mRNA-1">
    <property type="protein sequence ID" value="NBR_0000593101-mRNA-1"/>
    <property type="gene ID" value="NBR_0000593101"/>
</dbReference>
<evidence type="ECO:0000313" key="4">
    <source>
        <dbReference type="WBParaSite" id="NBR_0000593101-mRNA-1"/>
    </source>
</evidence>
<keyword evidence="3" id="KW-1185">Reference proteome</keyword>
<reference evidence="4" key="1">
    <citation type="submission" date="2017-02" db="UniProtKB">
        <authorList>
            <consortium name="WormBaseParasite"/>
        </authorList>
    </citation>
    <scope>IDENTIFICATION</scope>
</reference>
<name>A0A0N4XTJ3_NIPBR</name>